<evidence type="ECO:0000256" key="2">
    <source>
        <dbReference type="ARBA" id="ARBA00022771"/>
    </source>
</evidence>
<keyword evidence="13" id="KW-1185">Reference proteome</keyword>
<dbReference type="PRINTS" id="PR00047">
    <property type="entry name" value="STROIDFINGER"/>
</dbReference>
<keyword evidence="1" id="KW-0479">Metal-binding</keyword>
<evidence type="ECO:0000256" key="3">
    <source>
        <dbReference type="ARBA" id="ARBA00022833"/>
    </source>
</evidence>
<dbReference type="InterPro" id="IPR013088">
    <property type="entry name" value="Znf_NHR/GATA"/>
</dbReference>
<dbReference type="GO" id="GO:0045944">
    <property type="term" value="P:positive regulation of transcription by RNA polymerase II"/>
    <property type="evidence" value="ECO:0007669"/>
    <property type="project" value="TreeGrafter"/>
</dbReference>
<keyword evidence="2" id="KW-0863">Zinc-finger</keyword>
<dbReference type="PROSITE" id="PS00031">
    <property type="entry name" value="NUCLEAR_REC_DBD_1"/>
    <property type="match status" value="1"/>
</dbReference>
<dbReference type="InterPro" id="IPR000536">
    <property type="entry name" value="Nucl_hrmn_rcpt_lig-bd"/>
</dbReference>
<dbReference type="GO" id="GO:0000978">
    <property type="term" value="F:RNA polymerase II cis-regulatory region sequence-specific DNA binding"/>
    <property type="evidence" value="ECO:0007669"/>
    <property type="project" value="TreeGrafter"/>
</dbReference>
<evidence type="ECO:0000313" key="13">
    <source>
        <dbReference type="Proteomes" id="UP000663832"/>
    </source>
</evidence>
<evidence type="ECO:0000313" key="11">
    <source>
        <dbReference type="EMBL" id="CAF1284789.1"/>
    </source>
</evidence>
<dbReference type="PROSITE" id="PS51030">
    <property type="entry name" value="NUCLEAR_REC_DBD_2"/>
    <property type="match status" value="1"/>
</dbReference>
<dbReference type="InterPro" id="IPR001628">
    <property type="entry name" value="Znf_hrmn_rcpt"/>
</dbReference>
<dbReference type="GO" id="GO:0000122">
    <property type="term" value="P:negative regulation of transcription by RNA polymerase II"/>
    <property type="evidence" value="ECO:0007669"/>
    <property type="project" value="TreeGrafter"/>
</dbReference>
<evidence type="ECO:0000256" key="6">
    <source>
        <dbReference type="ARBA" id="ARBA00023163"/>
    </source>
</evidence>
<dbReference type="Proteomes" id="UP000663832">
    <property type="component" value="Unassembled WGS sequence"/>
</dbReference>
<keyword evidence="5" id="KW-0238">DNA-binding</keyword>
<dbReference type="EMBL" id="CAJNOM010000812">
    <property type="protein sequence ID" value="CAF1566299.1"/>
    <property type="molecule type" value="Genomic_DNA"/>
</dbReference>
<accession>A0A815Y6K2</accession>
<keyword evidence="3" id="KW-0862">Zinc</keyword>
<comment type="caution">
    <text evidence="12">The sequence shown here is derived from an EMBL/GenBank/DDBJ whole genome shotgun (WGS) entry which is preliminary data.</text>
</comment>
<dbReference type="Proteomes" id="UP000663877">
    <property type="component" value="Unassembled WGS sequence"/>
</dbReference>
<feature type="domain" description="Nuclear receptor" evidence="10">
    <location>
        <begin position="40"/>
        <end position="116"/>
    </location>
</feature>
<keyword evidence="8" id="KW-0539">Nucleus</keyword>
<dbReference type="AlphaFoldDB" id="A0A815Y6K2"/>
<dbReference type="GO" id="GO:0030154">
    <property type="term" value="P:cell differentiation"/>
    <property type="evidence" value="ECO:0007669"/>
    <property type="project" value="TreeGrafter"/>
</dbReference>
<evidence type="ECO:0000313" key="12">
    <source>
        <dbReference type="EMBL" id="CAF1566299.1"/>
    </source>
</evidence>
<evidence type="ECO:0000256" key="4">
    <source>
        <dbReference type="ARBA" id="ARBA00023015"/>
    </source>
</evidence>
<evidence type="ECO:0000256" key="5">
    <source>
        <dbReference type="ARBA" id="ARBA00023125"/>
    </source>
</evidence>
<dbReference type="GO" id="GO:0004879">
    <property type="term" value="F:nuclear receptor activity"/>
    <property type="evidence" value="ECO:0007669"/>
    <property type="project" value="TreeGrafter"/>
</dbReference>
<organism evidence="12 13">
    <name type="scientific">Adineta steineri</name>
    <dbReference type="NCBI Taxonomy" id="433720"/>
    <lineage>
        <taxon>Eukaryota</taxon>
        <taxon>Metazoa</taxon>
        <taxon>Spiralia</taxon>
        <taxon>Gnathifera</taxon>
        <taxon>Rotifera</taxon>
        <taxon>Eurotatoria</taxon>
        <taxon>Bdelloidea</taxon>
        <taxon>Adinetida</taxon>
        <taxon>Adinetidae</taxon>
        <taxon>Adineta</taxon>
    </lineage>
</organism>
<proteinExistence type="predicted"/>
<dbReference type="SMART" id="SM00430">
    <property type="entry name" value="HOLI"/>
    <property type="match status" value="1"/>
</dbReference>
<evidence type="ECO:0000256" key="7">
    <source>
        <dbReference type="ARBA" id="ARBA00023170"/>
    </source>
</evidence>
<dbReference type="Gene3D" id="1.10.565.10">
    <property type="entry name" value="Retinoid X Receptor"/>
    <property type="match status" value="1"/>
</dbReference>
<gene>
    <name evidence="11" type="ORF">BJG266_LOCUS31406</name>
    <name evidence="12" type="ORF">QVE165_LOCUS48375</name>
</gene>
<dbReference type="PANTHER" id="PTHR24082">
    <property type="entry name" value="NUCLEAR HORMONE RECEPTOR"/>
    <property type="match status" value="1"/>
</dbReference>
<dbReference type="PANTHER" id="PTHR24082:SF283">
    <property type="entry name" value="NUCLEAR HORMONE RECEPTOR HR96"/>
    <property type="match status" value="1"/>
</dbReference>
<dbReference type="GO" id="GO:0008270">
    <property type="term" value="F:zinc ion binding"/>
    <property type="evidence" value="ECO:0007669"/>
    <property type="project" value="UniProtKB-KW"/>
</dbReference>
<keyword evidence="6" id="KW-0804">Transcription</keyword>
<feature type="region of interest" description="Disordered" evidence="9">
    <location>
        <begin position="116"/>
        <end position="171"/>
    </location>
</feature>
<dbReference type="OrthoDB" id="6352325at2759"/>
<keyword evidence="7" id="KW-0675">Receptor</keyword>
<sequence length="434" mass="49973">MADEEKQNLKLIETEVTLDEACSLDLTNRSDTSSTRPKPYLKCIVCGDDAYGYNFDAISCESCKAFFRRNALRPPDKLKCRGNGNCNITVETRKRCKRCRLDKCFKMGMRKEWILSDEDKRKKKRKAEENRRRKQTQEPTTEPPRRRRRIATSSKTDRSSSGDGSPPRIVIDDPICIMTDFEWSKIHKIQSAYTEAIAYNQVVGVPPYPATHPIHTTLELIRIPTYLSSLRLITYLKMTPEFASVDSDDRVTLVKHNLLALVFIHIVLIYDPIADTYHEHKTQDPVFEGKDWIEILGNEFYQDLTATATKLIEILEYDRVIVKLLLLITLYTKGFCGYDIVNEPSLNDISTVFNIHSMYTEVLYKYCLHQYGLKTTTSLFIKLINQLFAIQRLAIHLKDIVHLNIDASQLSPLMQSVLQLPDTTSPNSQNYVSN</sequence>
<evidence type="ECO:0000259" key="10">
    <source>
        <dbReference type="PROSITE" id="PS51030"/>
    </source>
</evidence>
<dbReference type="SUPFAM" id="SSF57716">
    <property type="entry name" value="Glucocorticoid receptor-like (DNA-binding domain)"/>
    <property type="match status" value="1"/>
</dbReference>
<feature type="compositionally biased region" description="Basic and acidic residues" evidence="9">
    <location>
        <begin position="116"/>
        <end position="131"/>
    </location>
</feature>
<dbReference type="InterPro" id="IPR050234">
    <property type="entry name" value="Nuclear_hormone_rcpt_NR1"/>
</dbReference>
<dbReference type="EMBL" id="CAJNOI010000461">
    <property type="protein sequence ID" value="CAF1284789.1"/>
    <property type="molecule type" value="Genomic_DNA"/>
</dbReference>
<reference evidence="12" key="1">
    <citation type="submission" date="2021-02" db="EMBL/GenBank/DDBJ databases">
        <authorList>
            <person name="Nowell W R."/>
        </authorList>
    </citation>
    <scope>NUCLEOTIDE SEQUENCE</scope>
</reference>
<dbReference type="Gene3D" id="3.30.50.10">
    <property type="entry name" value="Erythroid Transcription Factor GATA-1, subunit A"/>
    <property type="match status" value="1"/>
</dbReference>
<dbReference type="Pfam" id="PF00105">
    <property type="entry name" value="zf-C4"/>
    <property type="match status" value="1"/>
</dbReference>
<evidence type="ECO:0000256" key="8">
    <source>
        <dbReference type="ARBA" id="ARBA00023242"/>
    </source>
</evidence>
<dbReference type="SUPFAM" id="SSF48508">
    <property type="entry name" value="Nuclear receptor ligand-binding domain"/>
    <property type="match status" value="1"/>
</dbReference>
<name>A0A815Y6K2_9BILA</name>
<evidence type="ECO:0000256" key="1">
    <source>
        <dbReference type="ARBA" id="ARBA00022723"/>
    </source>
</evidence>
<dbReference type="InterPro" id="IPR035500">
    <property type="entry name" value="NHR-like_dom_sf"/>
</dbReference>
<keyword evidence="4" id="KW-0805">Transcription regulation</keyword>
<evidence type="ECO:0000256" key="9">
    <source>
        <dbReference type="SAM" id="MobiDB-lite"/>
    </source>
</evidence>
<dbReference type="SMART" id="SM00399">
    <property type="entry name" value="ZnF_C4"/>
    <property type="match status" value="1"/>
</dbReference>
<protein>
    <recommendedName>
        <fullName evidence="10">Nuclear receptor domain-containing protein</fullName>
    </recommendedName>
</protein>